<dbReference type="EMBL" id="RWJN01000007">
    <property type="protein sequence ID" value="TCD71345.1"/>
    <property type="molecule type" value="Genomic_DNA"/>
</dbReference>
<dbReference type="SUPFAM" id="SSF56214">
    <property type="entry name" value="4'-phosphopantetheinyl transferase"/>
    <property type="match status" value="2"/>
</dbReference>
<feature type="domain" description="4'-phosphopantetheinyl transferase N-terminal" evidence="4">
    <location>
        <begin position="24"/>
        <end position="102"/>
    </location>
</feature>
<dbReference type="OrthoDB" id="26719at2759"/>
<feature type="domain" description="4'-phosphopantetheinyl transferase" evidence="3">
    <location>
        <begin position="118"/>
        <end position="195"/>
    </location>
</feature>
<evidence type="ECO:0000259" key="4">
    <source>
        <dbReference type="Pfam" id="PF22624"/>
    </source>
</evidence>
<gene>
    <name evidence="5" type="primary">LYS7</name>
    <name evidence="5" type="ORF">EIP91_011116</name>
</gene>
<accession>A0A4R0RWS1</accession>
<proteinExistence type="predicted"/>
<dbReference type="InterPro" id="IPR055066">
    <property type="entry name" value="AASDHPPT_N"/>
</dbReference>
<dbReference type="PANTHER" id="PTHR12215:SF10">
    <property type="entry name" value="L-AMINOADIPATE-SEMIALDEHYDE DEHYDROGENASE-PHOSPHOPANTETHEINYL TRANSFERASE"/>
    <property type="match status" value="1"/>
</dbReference>
<evidence type="ECO:0000313" key="5">
    <source>
        <dbReference type="EMBL" id="TCD71345.1"/>
    </source>
</evidence>
<dbReference type="GO" id="GO:0008897">
    <property type="term" value="F:holo-[acyl-carrier-protein] synthase activity"/>
    <property type="evidence" value="ECO:0007669"/>
    <property type="project" value="UniProtKB-EC"/>
</dbReference>
<dbReference type="GO" id="GO:0019878">
    <property type="term" value="P:lysine biosynthetic process via aminoadipic acid"/>
    <property type="evidence" value="ECO:0007669"/>
    <property type="project" value="TreeGrafter"/>
</dbReference>
<dbReference type="STRING" id="92696.A0A4R0RWS1"/>
<dbReference type="AlphaFoldDB" id="A0A4R0RWS1"/>
<dbReference type="InterPro" id="IPR037143">
    <property type="entry name" value="4-PPantetheinyl_Trfase_dom_sf"/>
</dbReference>
<reference evidence="5 6" key="1">
    <citation type="submission" date="2018-11" db="EMBL/GenBank/DDBJ databases">
        <title>Genome assembly of Steccherinum ochraceum LE-BIN_3174, the white-rot fungus of the Steccherinaceae family (The Residual Polyporoid clade, Polyporales, Basidiomycota).</title>
        <authorList>
            <person name="Fedorova T.V."/>
            <person name="Glazunova O.A."/>
            <person name="Landesman E.O."/>
            <person name="Moiseenko K.V."/>
            <person name="Psurtseva N.V."/>
            <person name="Savinova O.S."/>
            <person name="Shakhova N.V."/>
            <person name="Tyazhelova T.V."/>
            <person name="Vasina D.V."/>
        </authorList>
    </citation>
    <scope>NUCLEOTIDE SEQUENCE [LARGE SCALE GENOMIC DNA]</scope>
    <source>
        <strain evidence="5 6">LE-BIN_3174</strain>
    </source>
</reference>
<dbReference type="EC" id="2.7.8.7" evidence="1"/>
<protein>
    <recommendedName>
        <fullName evidence="1">holo-[acyl-carrier-protein] synthase</fullName>
        <ecNumber evidence="1">2.7.8.7</ecNumber>
    </recommendedName>
</protein>
<dbReference type="Proteomes" id="UP000292702">
    <property type="component" value="Unassembled WGS sequence"/>
</dbReference>
<dbReference type="GO" id="GO:0005829">
    <property type="term" value="C:cytosol"/>
    <property type="evidence" value="ECO:0007669"/>
    <property type="project" value="TreeGrafter"/>
</dbReference>
<dbReference type="Gene3D" id="3.90.470.20">
    <property type="entry name" value="4'-phosphopantetheinyl transferase domain"/>
    <property type="match status" value="2"/>
</dbReference>
<dbReference type="InterPro" id="IPR050559">
    <property type="entry name" value="P-Pant_transferase_sf"/>
</dbReference>
<dbReference type="PANTHER" id="PTHR12215">
    <property type="entry name" value="PHOSPHOPANTETHEINE TRANSFERASE"/>
    <property type="match status" value="1"/>
</dbReference>
<evidence type="ECO:0000259" key="3">
    <source>
        <dbReference type="Pfam" id="PF01648"/>
    </source>
</evidence>
<keyword evidence="2" id="KW-0808">Transferase</keyword>
<evidence type="ECO:0000256" key="2">
    <source>
        <dbReference type="ARBA" id="ARBA00022679"/>
    </source>
</evidence>
<keyword evidence="6" id="KW-1185">Reference proteome</keyword>
<comment type="caution">
    <text evidence="5">The sequence shown here is derived from an EMBL/GenBank/DDBJ whole genome shotgun (WGS) entry which is preliminary data.</text>
</comment>
<dbReference type="Pfam" id="PF01648">
    <property type="entry name" value="ACPS"/>
    <property type="match status" value="1"/>
</dbReference>
<name>A0A4R0RWS1_9APHY</name>
<dbReference type="InterPro" id="IPR008278">
    <property type="entry name" value="4-PPantetheinyl_Trfase_dom"/>
</dbReference>
<evidence type="ECO:0000313" key="6">
    <source>
        <dbReference type="Proteomes" id="UP000292702"/>
    </source>
</evidence>
<evidence type="ECO:0000256" key="1">
    <source>
        <dbReference type="ARBA" id="ARBA00013172"/>
    </source>
</evidence>
<dbReference type="Pfam" id="PF22624">
    <property type="entry name" value="AASDHPPT_N"/>
    <property type="match status" value="1"/>
</dbReference>
<dbReference type="GO" id="GO:0000287">
    <property type="term" value="F:magnesium ion binding"/>
    <property type="evidence" value="ECO:0007669"/>
    <property type="project" value="InterPro"/>
</dbReference>
<organism evidence="5 6">
    <name type="scientific">Steccherinum ochraceum</name>
    <dbReference type="NCBI Taxonomy" id="92696"/>
    <lineage>
        <taxon>Eukaryota</taxon>
        <taxon>Fungi</taxon>
        <taxon>Dikarya</taxon>
        <taxon>Basidiomycota</taxon>
        <taxon>Agaricomycotina</taxon>
        <taxon>Agaricomycetes</taxon>
        <taxon>Polyporales</taxon>
        <taxon>Steccherinaceae</taxon>
        <taxon>Steccherinum</taxon>
    </lineage>
</organism>
<sequence>MWQVRAVVFAPNEVEELKEITEEAMGLFDSAQQARLLRYYRKEDTFRSLMGRLLPQLLLKEQGIARAAMKFGVTRAGKPYMARLPEAIGYSITHDNGVVGMAFASGPDLNPDPPDYKVGVDVMKLHLPKRHNFRGFVEVFTEQLTAEELAVLLPSPGISEEEGLSRFYSIWALKEAYSKAIGIGLGLEFKRISYDVVNRTVRIDGVVPAGWEFTRFELTIDVPTGTESYVGFAVRYAPDLVQRPGRVLHAEQPSEWLQITHARDFLRQALDEFKVD</sequence>